<dbReference type="EMBL" id="AP025628">
    <property type="protein sequence ID" value="BDG61189.1"/>
    <property type="molecule type" value="Genomic_DNA"/>
</dbReference>
<dbReference type="PRINTS" id="PR00941">
    <property type="entry name" value="CDATPASE"/>
</dbReference>
<evidence type="ECO:0000313" key="20">
    <source>
        <dbReference type="Proteomes" id="UP001163687"/>
    </source>
</evidence>
<evidence type="ECO:0000313" key="19">
    <source>
        <dbReference type="EMBL" id="BDG61189.1"/>
    </source>
</evidence>
<dbReference type="FunFam" id="2.70.150.10:FF:000002">
    <property type="entry name" value="Copper-transporting ATPase 1, putative"/>
    <property type="match status" value="1"/>
</dbReference>
<keyword evidence="4" id="KW-0104">Cadmium</keyword>
<keyword evidence="20" id="KW-1185">Reference proteome</keyword>
<keyword evidence="9 15" id="KW-0067">ATP-binding</keyword>
<keyword evidence="8 15" id="KW-0547">Nucleotide-binding</keyword>
<evidence type="ECO:0000256" key="10">
    <source>
        <dbReference type="ARBA" id="ARBA00022967"/>
    </source>
</evidence>
<dbReference type="PROSITE" id="PS00154">
    <property type="entry name" value="ATPASE_E1_E2"/>
    <property type="match status" value="1"/>
</dbReference>
<dbReference type="GO" id="GO:0008551">
    <property type="term" value="F:P-type cadmium transporter activity"/>
    <property type="evidence" value="ECO:0007669"/>
    <property type="project" value="UniProtKB-EC"/>
</dbReference>
<dbReference type="GO" id="GO:0005886">
    <property type="term" value="C:plasma membrane"/>
    <property type="evidence" value="ECO:0007669"/>
    <property type="project" value="UniProtKB-SubCell"/>
</dbReference>
<evidence type="ECO:0000256" key="13">
    <source>
        <dbReference type="ARBA" id="ARBA00039103"/>
    </source>
</evidence>
<feature type="compositionally biased region" description="Basic and acidic residues" evidence="16">
    <location>
        <begin position="85"/>
        <end position="96"/>
    </location>
</feature>
<protein>
    <recommendedName>
        <fullName evidence="13">Cd(2+)-exporting ATPase</fullName>
        <ecNumber evidence="13">7.2.2.21</ecNumber>
    </recommendedName>
</protein>
<keyword evidence="11 15" id="KW-1133">Transmembrane helix</keyword>
<sequence length="748" mass="79726">MAREKLETYVLEGLDCASCVARIEDALRREGVEDVSVSFATGRILLPPDQVERAQSIIDRVEPGVAIVRGHTRSEADAEAATPTHHPEQVRARGQEEDEVVRGRRLVELVASGLLFAVGIAFNRVLHATPYAVAEYATLLMAYLLAGRRVIRAAVVNARRGQLFDENFLMTIATLGAIAIHELPEAVAVMLFFSVGEFFQALAVARSRRSIRALMEIRPDYANVRRGGETRRVSPETVGAGEEIVVRPGERIPLDGEIVEGSSFVDTSALTGESVPRPVGIGDNVLAGMVNTRGLLVVRVTRPFAESSVAKILALVEEAAARKAPTERFITTFSRYYTPAVVLGALALAVIPPLVVPGAQFGDWLRRALVLLVISCPCALVVSIPLGYFGGIGGASRRGVLVKGGNYLDALAKLDTVVWDKTGTLTRGVFRVVEVTSFGGYSRDQVLELAAHAETFSNHPIAAPILEAYGRPVNTTAVSDYEEVAGHGVRARVGGRLVLAGNERLMRREGVPYEGTDRVGTIVHLAVDGRPAGRIVIADEPKPDAAEAIRALRGLGVRRQVMLTGDDRTVAGRVAQSLGLDEVYANLLPEEKVAAVERIDRERRERGGRRRGALAFVGDGINDAPVLTRADVGVAMGGLGSDAAIEAADVVIMDDSPLRLADAVTLARATRRVILQNVAFALGVKAVFVRLGAAGVANMWEAVFADVGVSLLAILNATRILRVSGRGGSEGNLRKDRLAGAAAPAGPA</sequence>
<dbReference type="NCBIfam" id="TIGR01512">
    <property type="entry name" value="ATPase-IB2_Cd"/>
    <property type="match status" value="1"/>
</dbReference>
<dbReference type="InterPro" id="IPR023298">
    <property type="entry name" value="ATPase_P-typ_TM_dom_sf"/>
</dbReference>
<dbReference type="NCBIfam" id="TIGR01525">
    <property type="entry name" value="ATPase-IB_hvy"/>
    <property type="match status" value="1"/>
</dbReference>
<evidence type="ECO:0000256" key="6">
    <source>
        <dbReference type="ARBA" id="ARBA00022692"/>
    </source>
</evidence>
<dbReference type="InterPro" id="IPR023214">
    <property type="entry name" value="HAD_sf"/>
</dbReference>
<organism evidence="19 20">
    <name type="scientific">Caldinitratiruptor microaerophilus</name>
    <dbReference type="NCBI Taxonomy" id="671077"/>
    <lineage>
        <taxon>Bacteria</taxon>
        <taxon>Bacillati</taxon>
        <taxon>Bacillota</taxon>
        <taxon>Clostridia</taxon>
        <taxon>Eubacteriales</taxon>
        <taxon>Symbiobacteriaceae</taxon>
        <taxon>Caldinitratiruptor</taxon>
    </lineage>
</organism>
<dbReference type="Gene3D" id="3.40.1110.10">
    <property type="entry name" value="Calcium-transporting ATPase, cytoplasmic domain N"/>
    <property type="match status" value="1"/>
</dbReference>
<dbReference type="InterPro" id="IPR044492">
    <property type="entry name" value="P_typ_ATPase_HD_dom"/>
</dbReference>
<dbReference type="NCBIfam" id="TIGR01494">
    <property type="entry name" value="ATPase_P-type"/>
    <property type="match status" value="1"/>
</dbReference>
<dbReference type="InterPro" id="IPR051014">
    <property type="entry name" value="Cation_Transport_ATPase_IB"/>
</dbReference>
<dbReference type="SFLD" id="SFLDS00003">
    <property type="entry name" value="Haloacid_Dehalogenase"/>
    <property type="match status" value="1"/>
</dbReference>
<keyword evidence="5" id="KW-0597">Phosphoprotein</keyword>
<dbReference type="KEGG" id="cmic:caldi_22790"/>
<dbReference type="PRINTS" id="PR00119">
    <property type="entry name" value="CATATPASE"/>
</dbReference>
<dbReference type="SUPFAM" id="SSF81653">
    <property type="entry name" value="Calcium ATPase, transduction domain A"/>
    <property type="match status" value="1"/>
</dbReference>
<dbReference type="InterPro" id="IPR001757">
    <property type="entry name" value="P_typ_ATPase"/>
</dbReference>
<name>A0AA35GAD8_9FIRM</name>
<dbReference type="GO" id="GO:0016887">
    <property type="term" value="F:ATP hydrolysis activity"/>
    <property type="evidence" value="ECO:0007669"/>
    <property type="project" value="InterPro"/>
</dbReference>
<keyword evidence="3 15" id="KW-1003">Cell membrane</keyword>
<evidence type="ECO:0000256" key="1">
    <source>
        <dbReference type="ARBA" id="ARBA00004651"/>
    </source>
</evidence>
<evidence type="ECO:0000256" key="11">
    <source>
        <dbReference type="ARBA" id="ARBA00022989"/>
    </source>
</evidence>
<dbReference type="Pfam" id="PF00702">
    <property type="entry name" value="Hydrolase"/>
    <property type="match status" value="1"/>
</dbReference>
<dbReference type="InterPro" id="IPR036412">
    <property type="entry name" value="HAD-like_sf"/>
</dbReference>
<dbReference type="InterPro" id="IPR023299">
    <property type="entry name" value="ATPase_P-typ_cyto_dom_N"/>
</dbReference>
<dbReference type="SFLD" id="SFLDF00027">
    <property type="entry name" value="p-type_atpase"/>
    <property type="match status" value="1"/>
</dbReference>
<evidence type="ECO:0000256" key="12">
    <source>
        <dbReference type="ARBA" id="ARBA00023136"/>
    </source>
</evidence>
<reference evidence="19" key="1">
    <citation type="submission" date="2022-03" db="EMBL/GenBank/DDBJ databases">
        <title>Complete genome sequence of Caldinitratiruptor microaerophilus.</title>
        <authorList>
            <person name="Mukaiyama R."/>
            <person name="Nishiyama T."/>
            <person name="Ueda K."/>
        </authorList>
    </citation>
    <scope>NUCLEOTIDE SEQUENCE</scope>
    <source>
        <strain evidence="19">JCM 16183</strain>
    </source>
</reference>
<evidence type="ECO:0000256" key="9">
    <source>
        <dbReference type="ARBA" id="ARBA00022840"/>
    </source>
</evidence>
<evidence type="ECO:0000256" key="16">
    <source>
        <dbReference type="SAM" id="MobiDB-lite"/>
    </source>
</evidence>
<dbReference type="SUPFAM" id="SSF56784">
    <property type="entry name" value="HAD-like"/>
    <property type="match status" value="1"/>
</dbReference>
<evidence type="ECO:0000256" key="15">
    <source>
        <dbReference type="RuleBase" id="RU362081"/>
    </source>
</evidence>
<dbReference type="SFLD" id="SFLDG00002">
    <property type="entry name" value="C1.7:_P-type_atpase_like"/>
    <property type="match status" value="1"/>
</dbReference>
<evidence type="ECO:0000256" key="7">
    <source>
        <dbReference type="ARBA" id="ARBA00022723"/>
    </source>
</evidence>
<gene>
    <name evidence="19" type="ORF">caldi_22790</name>
</gene>
<keyword evidence="7 15" id="KW-0479">Metal-binding</keyword>
<evidence type="ECO:0000256" key="3">
    <source>
        <dbReference type="ARBA" id="ARBA00022475"/>
    </source>
</evidence>
<evidence type="ECO:0000259" key="18">
    <source>
        <dbReference type="Pfam" id="PF00403"/>
    </source>
</evidence>
<dbReference type="Pfam" id="PF00122">
    <property type="entry name" value="E1-E2_ATPase"/>
    <property type="match status" value="1"/>
</dbReference>
<dbReference type="RefSeq" id="WP_264841858.1">
    <property type="nucleotide sequence ID" value="NZ_AP025628.1"/>
</dbReference>
<evidence type="ECO:0000256" key="14">
    <source>
        <dbReference type="ARBA" id="ARBA00049338"/>
    </source>
</evidence>
<evidence type="ECO:0000256" key="5">
    <source>
        <dbReference type="ARBA" id="ARBA00022553"/>
    </source>
</evidence>
<feature type="transmembrane region" description="Helical" evidence="15">
    <location>
        <begin position="336"/>
        <end position="356"/>
    </location>
</feature>
<feature type="domain" description="HMA" evidence="18">
    <location>
        <begin position="11"/>
        <end position="43"/>
    </location>
</feature>
<feature type="domain" description="P-type ATPase A" evidence="17">
    <location>
        <begin position="217"/>
        <end position="317"/>
    </location>
</feature>
<dbReference type="Gene3D" id="3.30.70.100">
    <property type="match status" value="1"/>
</dbReference>
<keyword evidence="12 15" id="KW-0472">Membrane</keyword>
<dbReference type="GO" id="GO:0005524">
    <property type="term" value="F:ATP binding"/>
    <property type="evidence" value="ECO:0007669"/>
    <property type="project" value="UniProtKB-UniRule"/>
</dbReference>
<dbReference type="PANTHER" id="PTHR48085">
    <property type="entry name" value="CADMIUM/ZINC-TRANSPORTING ATPASE HMA2-RELATED"/>
    <property type="match status" value="1"/>
</dbReference>
<feature type="region of interest" description="Disordered" evidence="16">
    <location>
        <begin position="73"/>
        <end position="96"/>
    </location>
</feature>
<dbReference type="SUPFAM" id="SSF81665">
    <property type="entry name" value="Calcium ATPase, transmembrane domain M"/>
    <property type="match status" value="1"/>
</dbReference>
<keyword evidence="10" id="KW-1278">Translocase</keyword>
<feature type="transmembrane region" description="Helical" evidence="15">
    <location>
        <begin position="368"/>
        <end position="389"/>
    </location>
</feature>
<evidence type="ECO:0000256" key="4">
    <source>
        <dbReference type="ARBA" id="ARBA00022539"/>
    </source>
</evidence>
<dbReference type="InterPro" id="IPR027256">
    <property type="entry name" value="P-typ_ATPase_IB"/>
</dbReference>
<dbReference type="Gene3D" id="2.70.150.10">
    <property type="entry name" value="Calcium-transporting ATPase, cytoplasmic transduction domain A"/>
    <property type="match status" value="1"/>
</dbReference>
<comment type="caution">
    <text evidence="15">Lacks conserved residue(s) required for the propagation of feature annotation.</text>
</comment>
<dbReference type="InterPro" id="IPR059000">
    <property type="entry name" value="ATPase_P-type_domA"/>
</dbReference>
<accession>A0AA35GAD8</accession>
<comment type="subcellular location">
    <subcellularLocation>
        <location evidence="1">Cell membrane</location>
        <topology evidence="1">Multi-pass membrane protein</topology>
    </subcellularLocation>
</comment>
<dbReference type="CDD" id="cd07548">
    <property type="entry name" value="P-type_ATPase-Cd_Zn_Co_like"/>
    <property type="match status" value="1"/>
</dbReference>
<dbReference type="PROSITE" id="PS01047">
    <property type="entry name" value="HMA_1"/>
    <property type="match status" value="1"/>
</dbReference>
<dbReference type="InterPro" id="IPR006121">
    <property type="entry name" value="HMA_dom"/>
</dbReference>
<dbReference type="Proteomes" id="UP001163687">
    <property type="component" value="Chromosome"/>
</dbReference>
<dbReference type="InterPro" id="IPR017969">
    <property type="entry name" value="Heavy-metal-associated_CS"/>
</dbReference>
<dbReference type="CDD" id="cd00371">
    <property type="entry name" value="HMA"/>
    <property type="match status" value="1"/>
</dbReference>
<dbReference type="SUPFAM" id="SSF55008">
    <property type="entry name" value="HMA, heavy metal-associated domain"/>
    <property type="match status" value="1"/>
</dbReference>
<dbReference type="AlphaFoldDB" id="A0AA35GAD8"/>
<dbReference type="Pfam" id="PF00403">
    <property type="entry name" value="HMA"/>
    <property type="match status" value="1"/>
</dbReference>
<keyword evidence="6 15" id="KW-0812">Transmembrane</keyword>
<dbReference type="GO" id="GO:0046872">
    <property type="term" value="F:metal ion binding"/>
    <property type="evidence" value="ECO:0007669"/>
    <property type="project" value="UniProtKB-KW"/>
</dbReference>
<proteinExistence type="inferred from homology"/>
<evidence type="ECO:0000256" key="2">
    <source>
        <dbReference type="ARBA" id="ARBA00006024"/>
    </source>
</evidence>
<dbReference type="PANTHER" id="PTHR48085:SF5">
    <property type="entry name" value="CADMIUM_ZINC-TRANSPORTING ATPASE HMA4-RELATED"/>
    <property type="match status" value="1"/>
</dbReference>
<dbReference type="InterPro" id="IPR008250">
    <property type="entry name" value="ATPase_P-typ_transduc_dom_A_sf"/>
</dbReference>
<dbReference type="InterPro" id="IPR036163">
    <property type="entry name" value="HMA_dom_sf"/>
</dbReference>
<dbReference type="InterPro" id="IPR018303">
    <property type="entry name" value="ATPase_P-typ_P_site"/>
</dbReference>
<comment type="similarity">
    <text evidence="2 15">Belongs to the cation transport ATPase (P-type) (TC 3.A.3) family. Type IB subfamily.</text>
</comment>
<dbReference type="Gene3D" id="3.40.50.1000">
    <property type="entry name" value="HAD superfamily/HAD-like"/>
    <property type="match status" value="1"/>
</dbReference>
<comment type="catalytic activity">
    <reaction evidence="14">
        <text>Cd(2+)(in) + ATP + H2O = Cd(2+)(out) + ADP + phosphate + H(+)</text>
        <dbReference type="Rhea" id="RHEA:12132"/>
        <dbReference type="ChEBI" id="CHEBI:15377"/>
        <dbReference type="ChEBI" id="CHEBI:15378"/>
        <dbReference type="ChEBI" id="CHEBI:30616"/>
        <dbReference type="ChEBI" id="CHEBI:43474"/>
        <dbReference type="ChEBI" id="CHEBI:48775"/>
        <dbReference type="ChEBI" id="CHEBI:456216"/>
        <dbReference type="EC" id="7.2.2.21"/>
    </reaction>
</comment>
<evidence type="ECO:0000256" key="8">
    <source>
        <dbReference type="ARBA" id="ARBA00022741"/>
    </source>
</evidence>
<evidence type="ECO:0000259" key="17">
    <source>
        <dbReference type="Pfam" id="PF00122"/>
    </source>
</evidence>
<dbReference type="EC" id="7.2.2.21" evidence="13"/>